<gene>
    <name evidence="2" type="ORF">BH720_04460</name>
</gene>
<accession>A0A1E5QP50</accession>
<protein>
    <recommendedName>
        <fullName evidence="3">SH3b domain-containing protein</fullName>
    </recommendedName>
</protein>
<feature type="signal peptide" evidence="1">
    <location>
        <begin position="1"/>
        <end position="29"/>
    </location>
</feature>
<keyword evidence="1" id="KW-0732">Signal</keyword>
<evidence type="ECO:0000256" key="1">
    <source>
        <dbReference type="SAM" id="SignalP"/>
    </source>
</evidence>
<evidence type="ECO:0008006" key="3">
    <source>
        <dbReference type="Google" id="ProtNLM"/>
    </source>
</evidence>
<comment type="caution">
    <text evidence="2">The sequence shown here is derived from an EMBL/GenBank/DDBJ whole genome shotgun (WGS) entry which is preliminary data.</text>
</comment>
<dbReference type="RefSeq" id="WP_069965959.1">
    <property type="nucleotide sequence ID" value="NZ_CM124774.1"/>
</dbReference>
<evidence type="ECO:0000313" key="2">
    <source>
        <dbReference type="EMBL" id="OEJ76429.1"/>
    </source>
</evidence>
<dbReference type="EMBL" id="MJGC01000038">
    <property type="protein sequence ID" value="OEJ76429.1"/>
    <property type="molecule type" value="Genomic_DNA"/>
</dbReference>
<reference evidence="2" key="1">
    <citation type="submission" date="2016-09" db="EMBL/GenBank/DDBJ databases">
        <title>Draft genome of thermotolerant cyanobacterium Desertifilum sp. strain IPPAS B-1220.</title>
        <authorList>
            <person name="Sinetova M.A."/>
            <person name="Bolakhan K."/>
            <person name="Zayadan B.K."/>
            <person name="Mironov K.S."/>
            <person name="Ustinova V."/>
            <person name="Kupriyanova E.V."/>
            <person name="Sidorov R.A."/>
            <person name="Skrypnik A.N."/>
            <person name="Gogoleva N.E."/>
            <person name="Gogolev Y.V."/>
            <person name="Los D.A."/>
        </authorList>
    </citation>
    <scope>NUCLEOTIDE SEQUENCE [LARGE SCALE GENOMIC DNA]</scope>
    <source>
        <strain evidence="2">IPPAS B-1220</strain>
    </source>
</reference>
<organism evidence="2">
    <name type="scientific">Desertifilum tharense IPPAS B-1220</name>
    <dbReference type="NCBI Taxonomy" id="1781255"/>
    <lineage>
        <taxon>Bacteria</taxon>
        <taxon>Bacillati</taxon>
        <taxon>Cyanobacteriota</taxon>
        <taxon>Cyanophyceae</taxon>
        <taxon>Desertifilales</taxon>
        <taxon>Desertifilaceae</taxon>
        <taxon>Desertifilum</taxon>
    </lineage>
</organism>
<feature type="chain" id="PRO_5009184408" description="SH3b domain-containing protein" evidence="1">
    <location>
        <begin position="30"/>
        <end position="177"/>
    </location>
</feature>
<proteinExistence type="predicted"/>
<name>A0A1E5QP50_9CYAN</name>
<dbReference type="STRING" id="1781255.BH720_04460"/>
<dbReference type="AlphaFoldDB" id="A0A1E5QP50"/>
<sequence length="177" mass="19711">MKPKFCEFTTLAWVASPLIALFWGLPSQAQNCNYFLGKAVGGQNVFVNLCSIERINNRSVNFTYSLENERISSQANCAAWSWTTFPEQAVNYPQSQATEDLMKVVCTAPSFTPGTSLAVVFDPPSNVRNRPNGEVLCTVREFRAIQLQAGMASGREWYPTNACGTPGFIHRSQIRFN</sequence>